<comment type="caution">
    <text evidence="1">The sequence shown here is derived from an EMBL/GenBank/DDBJ whole genome shotgun (WGS) entry which is preliminary data.</text>
</comment>
<proteinExistence type="predicted"/>
<accession>A0ACC1PBW1</accession>
<name>A0ACC1PBW1_9APHY</name>
<reference evidence="1" key="1">
    <citation type="submission" date="2022-08" db="EMBL/GenBank/DDBJ databases">
        <title>Genome Sequence of Pycnoporus sanguineus.</title>
        <authorList>
            <person name="Buettner E."/>
        </authorList>
    </citation>
    <scope>NUCLEOTIDE SEQUENCE</scope>
    <source>
        <strain evidence="1">CG-C14</strain>
    </source>
</reference>
<dbReference type="EMBL" id="JANSHE010002757">
    <property type="protein sequence ID" value="KAJ2989655.1"/>
    <property type="molecule type" value="Genomic_DNA"/>
</dbReference>
<dbReference type="Proteomes" id="UP001144978">
    <property type="component" value="Unassembled WGS sequence"/>
</dbReference>
<keyword evidence="2" id="KW-1185">Reference proteome</keyword>
<evidence type="ECO:0000313" key="1">
    <source>
        <dbReference type="EMBL" id="KAJ2989655.1"/>
    </source>
</evidence>
<organism evidence="1 2">
    <name type="scientific">Trametes sanguinea</name>
    <dbReference type="NCBI Taxonomy" id="158606"/>
    <lineage>
        <taxon>Eukaryota</taxon>
        <taxon>Fungi</taxon>
        <taxon>Dikarya</taxon>
        <taxon>Basidiomycota</taxon>
        <taxon>Agaricomycotina</taxon>
        <taxon>Agaricomycetes</taxon>
        <taxon>Polyporales</taxon>
        <taxon>Polyporaceae</taxon>
        <taxon>Trametes</taxon>
    </lineage>
</organism>
<gene>
    <name evidence="1" type="ORF">NUW54_g8713</name>
</gene>
<evidence type="ECO:0000313" key="2">
    <source>
        <dbReference type="Proteomes" id="UP001144978"/>
    </source>
</evidence>
<sequence>MPTTAPPAPSSMKRDDFPAPVPLDLHDRPHVIPLLHRPTIPANAVAHHRRHVSREEHAHDRLHDVVRVSAAPDLRARVLDPRDLEDLVDDRVRRQTEPDGTWAELDARRPELVLHLRPNGAVLEPLDVVHVAHGLRERLVERAQEVGALALSETEEAVPVADDDEHGETLDLTANTTKPDALGIDGHATSIGASDRPSVDSSVTSGCWAQLAAGSSDVAMDAILTPSGSSCDAADRSSIALDLVGQSANRGHETEVLLLHTGDMPSRRAPVFRIYQARDYDLLSLGCSLCSAVIFSGPEKHARPCYVVRRGPFAVVPATQYKLNDITISLTVEADFVLFLFHVHGLALAESQALRPAVML</sequence>
<protein>
    <submittedName>
        <fullName evidence="1">Uncharacterized protein</fullName>
    </submittedName>
</protein>